<dbReference type="OrthoDB" id="2130629at2759"/>
<dbReference type="GO" id="GO:0016020">
    <property type="term" value="C:membrane"/>
    <property type="evidence" value="ECO:0007669"/>
    <property type="project" value="UniProtKB-SubCell"/>
</dbReference>
<dbReference type="Proteomes" id="UP000785200">
    <property type="component" value="Unassembled WGS sequence"/>
</dbReference>
<proteinExistence type="predicted"/>
<protein>
    <submittedName>
        <fullName evidence="8">MFS-type transporter</fullName>
    </submittedName>
</protein>
<dbReference type="InterPro" id="IPR011701">
    <property type="entry name" value="MFS"/>
</dbReference>
<evidence type="ECO:0000256" key="6">
    <source>
        <dbReference type="SAM" id="Phobius"/>
    </source>
</evidence>
<accession>A0A9P6SQF3</accession>
<dbReference type="InterPro" id="IPR036259">
    <property type="entry name" value="MFS_trans_sf"/>
</dbReference>
<feature type="transmembrane region" description="Helical" evidence="6">
    <location>
        <begin position="198"/>
        <end position="217"/>
    </location>
</feature>
<reference evidence="8" key="1">
    <citation type="submission" date="2019-07" db="EMBL/GenBank/DDBJ databases">
        <title>Hyphodiscus hymeniophilus genome sequencing and assembly.</title>
        <authorList>
            <person name="Kramer G."/>
            <person name="Nodwell J."/>
        </authorList>
    </citation>
    <scope>NUCLEOTIDE SEQUENCE</scope>
    <source>
        <strain evidence="8">ATCC 34498</strain>
    </source>
</reference>
<dbReference type="AlphaFoldDB" id="A0A9P6SQF3"/>
<comment type="caution">
    <text evidence="8">The sequence shown here is derived from an EMBL/GenBank/DDBJ whole genome shotgun (WGS) entry which is preliminary data.</text>
</comment>
<feature type="transmembrane region" description="Helical" evidence="6">
    <location>
        <begin position="335"/>
        <end position="361"/>
    </location>
</feature>
<evidence type="ECO:0000313" key="9">
    <source>
        <dbReference type="Proteomes" id="UP000785200"/>
    </source>
</evidence>
<comment type="subcellular location">
    <subcellularLocation>
        <location evidence="1">Membrane</location>
        <topology evidence="1">Multi-pass membrane protein</topology>
    </subcellularLocation>
</comment>
<feature type="transmembrane region" description="Helical" evidence="6">
    <location>
        <begin position="413"/>
        <end position="433"/>
    </location>
</feature>
<keyword evidence="9" id="KW-1185">Reference proteome</keyword>
<feature type="transmembrane region" description="Helical" evidence="6">
    <location>
        <begin position="223"/>
        <end position="245"/>
    </location>
</feature>
<keyword evidence="4 6" id="KW-0472">Membrane</keyword>
<feature type="domain" description="Major facilitator superfamily (MFS) profile" evidence="7">
    <location>
        <begin position="70"/>
        <end position="447"/>
    </location>
</feature>
<evidence type="ECO:0000259" key="7">
    <source>
        <dbReference type="PROSITE" id="PS50850"/>
    </source>
</evidence>
<evidence type="ECO:0000313" key="8">
    <source>
        <dbReference type="EMBL" id="KAG0644997.1"/>
    </source>
</evidence>
<dbReference type="InterPro" id="IPR020846">
    <property type="entry name" value="MFS_dom"/>
</dbReference>
<feature type="transmembrane region" description="Helical" evidence="6">
    <location>
        <begin position="277"/>
        <end position="296"/>
    </location>
</feature>
<dbReference type="GO" id="GO:0022857">
    <property type="term" value="F:transmembrane transporter activity"/>
    <property type="evidence" value="ECO:0007669"/>
    <property type="project" value="InterPro"/>
</dbReference>
<dbReference type="Gene3D" id="1.20.1250.20">
    <property type="entry name" value="MFS general substrate transporter like domains"/>
    <property type="match status" value="1"/>
</dbReference>
<name>A0A9P6SQF3_9HELO</name>
<organism evidence="8 9">
    <name type="scientific">Hyphodiscus hymeniophilus</name>
    <dbReference type="NCBI Taxonomy" id="353542"/>
    <lineage>
        <taxon>Eukaryota</taxon>
        <taxon>Fungi</taxon>
        <taxon>Dikarya</taxon>
        <taxon>Ascomycota</taxon>
        <taxon>Pezizomycotina</taxon>
        <taxon>Leotiomycetes</taxon>
        <taxon>Helotiales</taxon>
        <taxon>Hyphodiscaceae</taxon>
        <taxon>Hyphodiscus</taxon>
    </lineage>
</organism>
<dbReference type="Pfam" id="PF07690">
    <property type="entry name" value="MFS_1"/>
    <property type="match status" value="1"/>
</dbReference>
<feature type="transmembrane region" description="Helical" evidence="6">
    <location>
        <begin position="107"/>
        <end position="128"/>
    </location>
</feature>
<gene>
    <name evidence="8" type="ORF">D0Z07_9213</name>
</gene>
<dbReference type="PANTHER" id="PTHR42718:SF36">
    <property type="entry name" value="MULTIDRUG TRANSPORTER, PUTATIVE (AFU_ORTHOLOGUE AFUA_4G13820)-RELATED"/>
    <property type="match status" value="1"/>
</dbReference>
<dbReference type="PROSITE" id="PS50850">
    <property type="entry name" value="MFS"/>
    <property type="match status" value="1"/>
</dbReference>
<evidence type="ECO:0000256" key="4">
    <source>
        <dbReference type="ARBA" id="ARBA00023136"/>
    </source>
</evidence>
<evidence type="ECO:0000256" key="3">
    <source>
        <dbReference type="ARBA" id="ARBA00022989"/>
    </source>
</evidence>
<feature type="transmembrane region" description="Helical" evidence="6">
    <location>
        <begin position="135"/>
        <end position="153"/>
    </location>
</feature>
<evidence type="ECO:0000256" key="2">
    <source>
        <dbReference type="ARBA" id="ARBA00022692"/>
    </source>
</evidence>
<feature type="transmembrane region" description="Helical" evidence="6">
    <location>
        <begin position="373"/>
        <end position="392"/>
    </location>
</feature>
<feature type="transmembrane region" description="Helical" evidence="6">
    <location>
        <begin position="308"/>
        <end position="328"/>
    </location>
</feature>
<feature type="transmembrane region" description="Helical" evidence="6">
    <location>
        <begin position="68"/>
        <end position="95"/>
    </location>
</feature>
<dbReference type="SUPFAM" id="SSF103473">
    <property type="entry name" value="MFS general substrate transporter"/>
    <property type="match status" value="1"/>
</dbReference>
<keyword evidence="2 6" id="KW-0812">Transmembrane</keyword>
<feature type="transmembrane region" description="Helical" evidence="6">
    <location>
        <begin position="165"/>
        <end position="186"/>
    </location>
</feature>
<evidence type="ECO:0000256" key="5">
    <source>
        <dbReference type="SAM" id="MobiDB-lite"/>
    </source>
</evidence>
<keyword evidence="3 6" id="KW-1133">Transmembrane helix</keyword>
<sequence>MIMASLVADDKSFHLSRAVRLKTSNGDEKKCSSLSPSSPQDVSQLMESWTPDIGQQRPKEFRTRLHEIGFVFSVAMSQILTEYFVSGFTVILPYLIQNHIIPQDSSIWSASVFSLAVASTTLLFGRLVDIYGGRYVYICGSTWLTIWSLIIGFSKNEVTITVCRALQGIGASAVLPSSLMLMGTIYRPGTRKNMVFSVYGACAPFGFFLGILFAGVAGDSTTWSLYFWIGAAFTAITAIVAYFAVPENTEREPRRGDIEQSAGQEHGEDGQQVRMDWIGAVMLFLSLNLILFALISLPQAPAGWRTPYVYVCFVLGAAWVVAPLLFAIAPLDTNYWAYIFPSMVCATIGIDITYNVCNIYITTSTPYNQQGFAGAVVAFLTHCGGTICLALGNIVQEKTLNSLGERKSCQAVFWLEVGCAAIATTILVVFVRIGEAKSNTIEEIVEC</sequence>
<dbReference type="PANTHER" id="PTHR42718">
    <property type="entry name" value="MAJOR FACILITATOR SUPERFAMILY MULTIDRUG TRANSPORTER MFSC"/>
    <property type="match status" value="1"/>
</dbReference>
<evidence type="ECO:0000256" key="1">
    <source>
        <dbReference type="ARBA" id="ARBA00004141"/>
    </source>
</evidence>
<feature type="region of interest" description="Disordered" evidence="5">
    <location>
        <begin position="251"/>
        <end position="270"/>
    </location>
</feature>
<dbReference type="EMBL" id="VNKQ01000020">
    <property type="protein sequence ID" value="KAG0644997.1"/>
    <property type="molecule type" value="Genomic_DNA"/>
</dbReference>